<dbReference type="EMBL" id="CP051505">
    <property type="protein sequence ID" value="QQX50527.1"/>
    <property type="molecule type" value="Genomic_DNA"/>
</dbReference>
<evidence type="ECO:0000313" key="3">
    <source>
        <dbReference type="Proteomes" id="UP000595660"/>
    </source>
</evidence>
<dbReference type="InterPro" id="IPR032427">
    <property type="entry name" value="P22_portal"/>
</dbReference>
<evidence type="ECO:0000313" key="2">
    <source>
        <dbReference type="EMBL" id="QQX50527.1"/>
    </source>
</evidence>
<gene>
    <name evidence="2" type="ORF">HG562_00950</name>
</gene>
<accession>A0AAE7PLC7</accession>
<reference evidence="2 3" key="1">
    <citation type="journal article" date="2020" name="Front. Microbiol.">
        <title>Identification of New Helicobacter pylori Subpopulations in Native Americans and Mestizos From Peru.</title>
        <authorList>
            <person name="Gutierrez-Escobar A.J."/>
            <person name="Velapatino B."/>
            <person name="Borda V."/>
            <person name="Rabkin C.S."/>
            <person name="Tarazona-Santos E."/>
            <person name="Cabrera L."/>
            <person name="Cok J."/>
            <person name="Hooper C.C."/>
            <person name="Jahuira-Arias H."/>
            <person name="Herrera P."/>
            <person name="Noureen M."/>
            <person name="Wang D."/>
            <person name="Romero-Gallo J."/>
            <person name="Tran B."/>
            <person name="Peek R.M. Jr"/>
            <person name="Berg D.E."/>
            <person name="Gilman R.H."/>
            <person name="Camargo M.C."/>
        </authorList>
    </citation>
    <scope>NUCLEOTIDE SEQUENCE [LARGE SCALE GENOMIC DNA]</scope>
    <source>
        <strain evidence="2 3">SHIM-010</strain>
    </source>
</reference>
<dbReference type="AlphaFoldDB" id="A0AAE7PLC7"/>
<evidence type="ECO:0000256" key="1">
    <source>
        <dbReference type="SAM" id="Coils"/>
    </source>
</evidence>
<dbReference type="Pfam" id="PF16510">
    <property type="entry name" value="P22_portal"/>
    <property type="match status" value="1"/>
</dbReference>
<proteinExistence type="predicted"/>
<protein>
    <submittedName>
        <fullName evidence="2">Portal protein</fullName>
    </submittedName>
</protein>
<keyword evidence="1" id="KW-0175">Coiled coil</keyword>
<name>A0AAE7PLC7_HELPX</name>
<dbReference type="RefSeq" id="WP_202170329.1">
    <property type="nucleotide sequence ID" value="NZ_CP051505.1"/>
</dbReference>
<sequence length="605" mass="69916">MDFTTLQNDFSNDYQKALSANAEFLEAKKYYNGNQLPQDVLNIILERGQTPIVENMFKVIVNKILGYKIESISEIRLSPKQEEDRALSDLLNSLLQVFIQQENYDKSMIERDKNLLIGGLGVIQLWITQDKEKNVEIEIKAIKPESFIIDYFSTDKNALDARRFHKMLEVSEQEALLLFGDSVIINYSFVNHERIASVIESWYKEFNEETQSYEWNRYLWNRSAGIYKAEKKPFKNGVCPFVVSKLYTDELNNYYGLFRDIKPMQDFINYAENRMGNMMGSFKAMFEEDAVVDVAEFVETMSLDNAIAKVRPNALKDHKIQFMNNQADLSALSQKAEQKRQLLRLLAGLNDESLGMAVNRQSGVAIAQRRESGLMGLQTFLKATDEMDRLVFKLAVSFICDYFTKEQVFKIVDRKLGDRYFKINSSDDNKIRPLKFDLILKSQLKTESRDEKWYNWNELLKILAPIRPDLVPSLVPLMLNDMDSPITNDVLEAIQNANAMQQQNAEANAPYNQQIQALQIQKLQAEIMELQAKAHKYAEQGALSQTTNESEKINQAVALSEMQQENANNANNANANKPSKKLKTSDKTTWRKYRYYKPIKSYKEL</sequence>
<dbReference type="Proteomes" id="UP000595660">
    <property type="component" value="Chromosome"/>
</dbReference>
<feature type="coiled-coil region" evidence="1">
    <location>
        <begin position="513"/>
        <end position="540"/>
    </location>
</feature>
<organism evidence="2 3">
    <name type="scientific">Helicobacter pylori</name>
    <name type="common">Campylobacter pylori</name>
    <dbReference type="NCBI Taxonomy" id="210"/>
    <lineage>
        <taxon>Bacteria</taxon>
        <taxon>Pseudomonadati</taxon>
        <taxon>Campylobacterota</taxon>
        <taxon>Epsilonproteobacteria</taxon>
        <taxon>Campylobacterales</taxon>
        <taxon>Helicobacteraceae</taxon>
        <taxon>Helicobacter</taxon>
    </lineage>
</organism>